<name>S7P2H4_MYOBR</name>
<sequence>MGALINPVGARKGQEVSTGRPLRSSFFELPRDIYSKELLPEAQALEYKAECLLSVPRTEQVSCWGRGRRARGTESPGGLQGLSRAGGEEGPDPRGAPRGRAASCPGHASAPSHPRGQEEGGEGQQPSPRKLFWGLAGEEEGEPLQNSSSSTSLSSFPPLGKTPFSSQPHSPASILSPRAPTVSPQGSELPTPQGSVHRLGAG</sequence>
<keyword evidence="3" id="KW-1185">Reference proteome</keyword>
<accession>S7P2H4</accession>
<dbReference type="Proteomes" id="UP000052978">
    <property type="component" value="Unassembled WGS sequence"/>
</dbReference>
<reference evidence="2 3" key="1">
    <citation type="journal article" date="2013" name="Nat. Commun.">
        <title>Genome analysis reveals insights into physiology and longevity of the Brandt's bat Myotis brandtii.</title>
        <authorList>
            <person name="Seim I."/>
            <person name="Fang X."/>
            <person name="Xiong Z."/>
            <person name="Lobanov A.V."/>
            <person name="Huang Z."/>
            <person name="Ma S."/>
            <person name="Feng Y."/>
            <person name="Turanov A.A."/>
            <person name="Zhu Y."/>
            <person name="Lenz T.L."/>
            <person name="Gerashchenko M.V."/>
            <person name="Fan D."/>
            <person name="Hee Yim S."/>
            <person name="Yao X."/>
            <person name="Jordan D."/>
            <person name="Xiong Y."/>
            <person name="Ma Y."/>
            <person name="Lyapunov A.N."/>
            <person name="Chen G."/>
            <person name="Kulakova O.I."/>
            <person name="Sun Y."/>
            <person name="Lee S.G."/>
            <person name="Bronson R.T."/>
            <person name="Moskalev A.A."/>
            <person name="Sunyaev S.R."/>
            <person name="Zhang G."/>
            <person name="Krogh A."/>
            <person name="Wang J."/>
            <person name="Gladyshev V.N."/>
        </authorList>
    </citation>
    <scope>NUCLEOTIDE SEQUENCE [LARGE SCALE GENOMIC DNA]</scope>
</reference>
<feature type="region of interest" description="Disordered" evidence="1">
    <location>
        <begin position="60"/>
        <end position="202"/>
    </location>
</feature>
<evidence type="ECO:0000313" key="2">
    <source>
        <dbReference type="EMBL" id="EPQ01822.1"/>
    </source>
</evidence>
<protein>
    <submittedName>
        <fullName evidence="2">Uncharacterized protein</fullName>
    </submittedName>
</protein>
<feature type="region of interest" description="Disordered" evidence="1">
    <location>
        <begin position="1"/>
        <end position="22"/>
    </location>
</feature>
<evidence type="ECO:0000313" key="3">
    <source>
        <dbReference type="Proteomes" id="UP000052978"/>
    </source>
</evidence>
<evidence type="ECO:0000256" key="1">
    <source>
        <dbReference type="SAM" id="MobiDB-lite"/>
    </source>
</evidence>
<dbReference type="EMBL" id="KE161106">
    <property type="protein sequence ID" value="EPQ01822.1"/>
    <property type="molecule type" value="Genomic_DNA"/>
</dbReference>
<proteinExistence type="predicted"/>
<organism evidence="2 3">
    <name type="scientific">Myotis brandtii</name>
    <name type="common">Brandt's bat</name>
    <dbReference type="NCBI Taxonomy" id="109478"/>
    <lineage>
        <taxon>Eukaryota</taxon>
        <taxon>Metazoa</taxon>
        <taxon>Chordata</taxon>
        <taxon>Craniata</taxon>
        <taxon>Vertebrata</taxon>
        <taxon>Euteleostomi</taxon>
        <taxon>Mammalia</taxon>
        <taxon>Eutheria</taxon>
        <taxon>Laurasiatheria</taxon>
        <taxon>Chiroptera</taxon>
        <taxon>Yangochiroptera</taxon>
        <taxon>Vespertilionidae</taxon>
        <taxon>Myotis</taxon>
    </lineage>
</organism>
<feature type="compositionally biased region" description="Polar residues" evidence="1">
    <location>
        <begin position="182"/>
        <end position="194"/>
    </location>
</feature>
<gene>
    <name evidence="2" type="ORF">D623_10033617</name>
</gene>
<dbReference type="AlphaFoldDB" id="S7P2H4"/>